<proteinExistence type="predicted"/>
<dbReference type="AlphaFoldDB" id="A0A2N0Z7Q7"/>
<dbReference type="OrthoDB" id="2938417at2"/>
<dbReference type="Gene3D" id="3.40.50.720">
    <property type="entry name" value="NAD(P)-binding Rossmann-like Domain"/>
    <property type="match status" value="1"/>
</dbReference>
<reference evidence="1 2" key="1">
    <citation type="journal article" date="2003" name="Int. J. Syst. Evol. Microbiol.">
        <title>Bacillus nealsonii sp. nov., isolated from a spacecraft-assembly facility, whose spores are gamma-radiation resistant.</title>
        <authorList>
            <person name="Venkateswaran K."/>
            <person name="Kempf M."/>
            <person name="Chen F."/>
            <person name="Satomi M."/>
            <person name="Nicholson W."/>
            <person name="Kern R."/>
        </authorList>
    </citation>
    <scope>NUCLEOTIDE SEQUENCE [LARGE SCALE GENOMIC DNA]</scope>
    <source>
        <strain evidence="1 2">FO-92</strain>
    </source>
</reference>
<accession>A0A2N0Z7Q7</accession>
<dbReference type="InterPro" id="IPR036291">
    <property type="entry name" value="NAD(P)-bd_dom_sf"/>
</dbReference>
<gene>
    <name evidence="1" type="ORF">CWS01_01380</name>
</gene>
<dbReference type="RefSeq" id="WP_101175248.1">
    <property type="nucleotide sequence ID" value="NZ_PISE01000003.1"/>
</dbReference>
<dbReference type="Proteomes" id="UP000233375">
    <property type="component" value="Unassembled WGS sequence"/>
</dbReference>
<keyword evidence="2" id="KW-1185">Reference proteome</keyword>
<sequence>MDDFLMIGKYHFIGLHLCSTLLSQGLKIKGISYPDFEVHQLEEKEMFFGRNANFIDIKWEQRFKQIKEGETIIVFDCYTLDKLDDLIAAMQEFFKGNRWKMPNKVVAICPATMEEVQNKQCTKFFKEKKIPYQFIYLPTIYGPWQPESFLFQQILLKEINKNLLPKQNEYTKDAIFVEDAVEEIMEQIQNNQNEDILLRSVVQNHWQKCMDVLNYSLDYVEDCENYFAENKFTINVKNKNKIADNLALQTKHIKMYINPF</sequence>
<dbReference type="SUPFAM" id="SSF51735">
    <property type="entry name" value="NAD(P)-binding Rossmann-fold domains"/>
    <property type="match status" value="1"/>
</dbReference>
<dbReference type="EMBL" id="PISE01000003">
    <property type="protein sequence ID" value="PKG25524.1"/>
    <property type="molecule type" value="Genomic_DNA"/>
</dbReference>
<organism evidence="1 2">
    <name type="scientific">Niallia nealsonii</name>
    <dbReference type="NCBI Taxonomy" id="115979"/>
    <lineage>
        <taxon>Bacteria</taxon>
        <taxon>Bacillati</taxon>
        <taxon>Bacillota</taxon>
        <taxon>Bacilli</taxon>
        <taxon>Bacillales</taxon>
        <taxon>Bacillaceae</taxon>
        <taxon>Niallia</taxon>
    </lineage>
</organism>
<protein>
    <submittedName>
        <fullName evidence="1">Uncharacterized protein</fullName>
    </submittedName>
</protein>
<comment type="caution">
    <text evidence="1">The sequence shown here is derived from an EMBL/GenBank/DDBJ whole genome shotgun (WGS) entry which is preliminary data.</text>
</comment>
<evidence type="ECO:0000313" key="1">
    <source>
        <dbReference type="EMBL" id="PKG25524.1"/>
    </source>
</evidence>
<evidence type="ECO:0000313" key="2">
    <source>
        <dbReference type="Proteomes" id="UP000233375"/>
    </source>
</evidence>
<name>A0A2N0Z7Q7_9BACI</name>